<evidence type="ECO:0000256" key="1">
    <source>
        <dbReference type="SAM" id="SignalP"/>
    </source>
</evidence>
<dbReference type="Proteomes" id="UP000306888">
    <property type="component" value="Unassembled WGS sequence"/>
</dbReference>
<dbReference type="AlphaFoldDB" id="A0A4S2DNB3"/>
<dbReference type="OrthoDB" id="1653893at2"/>
<feature type="signal peptide" evidence="1">
    <location>
        <begin position="1"/>
        <end position="22"/>
    </location>
</feature>
<comment type="caution">
    <text evidence="2">The sequence shown here is derived from an EMBL/GenBank/DDBJ whole genome shotgun (WGS) entry which is preliminary data.</text>
</comment>
<name>A0A4S2DNB3_9CLOT</name>
<sequence length="215" mass="23817">MKKKRIITMVAAMALTVGLVGCTSGGMKLPEGDVKIVNQATQGVVELLLEASNYGGDKSSVTSVVLPVDSEYEVTLYKEKYSMGELVEEKEISKYTTETIAKDSIMHIIFNVAKLNDGEADKSIISIAEIDRENSEDSKNPSYKVSKFNDEAIDFDSRTLVDQSGKDLDEEQALAAFVKFNEDDNEKAAINLDTYKDEVSKYKEATIFKIKVTKK</sequence>
<feature type="chain" id="PRO_5038371064" description="Lipoprotein" evidence="1">
    <location>
        <begin position="23"/>
        <end position="215"/>
    </location>
</feature>
<keyword evidence="3" id="KW-1185">Reference proteome</keyword>
<proteinExistence type="predicted"/>
<dbReference type="RefSeq" id="WP_136003357.1">
    <property type="nucleotide sequence ID" value="NZ_SRYR01000001.1"/>
</dbReference>
<reference evidence="2 3" key="1">
    <citation type="submission" date="2019-04" db="EMBL/GenBank/DDBJ databases">
        <title>Microbes associate with the intestines of laboratory mice.</title>
        <authorList>
            <person name="Navarre W."/>
            <person name="Wong E."/>
            <person name="Huang K."/>
            <person name="Tropini C."/>
            <person name="Ng K."/>
            <person name="Yu B."/>
        </authorList>
    </citation>
    <scope>NUCLEOTIDE SEQUENCE [LARGE SCALE GENOMIC DNA]</scope>
    <source>
        <strain evidence="2 3">NM50_B9-20</strain>
    </source>
</reference>
<accession>A0A4S2DNB3</accession>
<protein>
    <recommendedName>
        <fullName evidence="4">Lipoprotein</fullName>
    </recommendedName>
</protein>
<dbReference type="PROSITE" id="PS51257">
    <property type="entry name" value="PROKAR_LIPOPROTEIN"/>
    <property type="match status" value="1"/>
</dbReference>
<gene>
    <name evidence="2" type="ORF">E5347_00170</name>
</gene>
<organism evidence="2 3">
    <name type="scientific">Clostridium sartagoforme</name>
    <dbReference type="NCBI Taxonomy" id="84031"/>
    <lineage>
        <taxon>Bacteria</taxon>
        <taxon>Bacillati</taxon>
        <taxon>Bacillota</taxon>
        <taxon>Clostridia</taxon>
        <taxon>Eubacteriales</taxon>
        <taxon>Clostridiaceae</taxon>
        <taxon>Clostridium</taxon>
    </lineage>
</organism>
<evidence type="ECO:0000313" key="2">
    <source>
        <dbReference type="EMBL" id="TGY43262.1"/>
    </source>
</evidence>
<evidence type="ECO:0000313" key="3">
    <source>
        <dbReference type="Proteomes" id="UP000306888"/>
    </source>
</evidence>
<keyword evidence="1" id="KW-0732">Signal</keyword>
<evidence type="ECO:0008006" key="4">
    <source>
        <dbReference type="Google" id="ProtNLM"/>
    </source>
</evidence>
<dbReference type="EMBL" id="SRYR01000001">
    <property type="protein sequence ID" value="TGY43262.1"/>
    <property type="molecule type" value="Genomic_DNA"/>
</dbReference>